<dbReference type="Proteomes" id="UP000288071">
    <property type="component" value="Unassembled WGS sequence"/>
</dbReference>
<dbReference type="RefSeq" id="WP_128155398.1">
    <property type="nucleotide sequence ID" value="NZ_JBHSOM010000016.1"/>
</dbReference>
<accession>A0A443LXR8</accession>
<protein>
    <submittedName>
        <fullName evidence="1">Uncharacterized protein</fullName>
    </submittedName>
</protein>
<evidence type="ECO:0000313" key="1">
    <source>
        <dbReference type="EMBL" id="RWR54030.1"/>
    </source>
</evidence>
<dbReference type="AlphaFoldDB" id="A0A443LXR8"/>
<reference evidence="1 2" key="1">
    <citation type="submission" date="2019-01" db="EMBL/GenBank/DDBJ databases">
        <title>Sinorhodobacter populi sp. nov. isolated from the symptomatic bark tissue of Populus euramericana canker.</title>
        <authorList>
            <person name="Xu G."/>
        </authorList>
    </citation>
    <scope>NUCLEOTIDE SEQUENCE [LARGE SCALE GENOMIC DNA]</scope>
    <source>
        <strain evidence="1 2">CGMCC 1.12963</strain>
    </source>
</reference>
<evidence type="ECO:0000313" key="2">
    <source>
        <dbReference type="Proteomes" id="UP000288071"/>
    </source>
</evidence>
<dbReference type="EMBL" id="SAVA01000002">
    <property type="protein sequence ID" value="RWR54030.1"/>
    <property type="molecule type" value="Genomic_DNA"/>
</dbReference>
<sequence>MAVASLKSRIAKLEAKRNIAPAEICIVGGQYLELIVDPNRPGHLIQQEPPGGFAEWCRKQQDRLQAQIVELLADMGNEAEEQPAPVGIAANRKPDGFVFEHNGVDFVVVEGEAQPVRNRRKNHASR</sequence>
<comment type="caution">
    <text evidence="1">The sequence shown here is derived from an EMBL/GenBank/DDBJ whole genome shotgun (WGS) entry which is preliminary data.</text>
</comment>
<reference evidence="2" key="2">
    <citation type="submission" date="2019-01" db="EMBL/GenBank/DDBJ databases">
        <title>Sinorhodobacter populi sp. nov. isolated from the symptomatic bark tissue of Populus euramericana canker.</title>
        <authorList>
            <person name="Li Y."/>
        </authorList>
    </citation>
    <scope>NUCLEOTIDE SEQUENCE [LARGE SCALE GENOMIC DNA]</scope>
    <source>
        <strain evidence="2">CGMCC 1.12963</strain>
    </source>
</reference>
<organism evidence="1 2">
    <name type="scientific">Paenirhodobacter huangdaonensis</name>
    <dbReference type="NCBI Taxonomy" id="2501515"/>
    <lineage>
        <taxon>Bacteria</taxon>
        <taxon>Pseudomonadati</taxon>
        <taxon>Pseudomonadota</taxon>
        <taxon>Alphaproteobacteria</taxon>
        <taxon>Rhodobacterales</taxon>
        <taxon>Rhodobacter group</taxon>
        <taxon>Paenirhodobacter</taxon>
    </lineage>
</organism>
<name>A0A443LXR8_9RHOB</name>
<gene>
    <name evidence="1" type="ORF">EOW66_05305</name>
</gene>
<proteinExistence type="predicted"/>
<keyword evidence="2" id="KW-1185">Reference proteome</keyword>